<dbReference type="GO" id="GO:0005737">
    <property type="term" value="C:cytoplasm"/>
    <property type="evidence" value="ECO:0007669"/>
    <property type="project" value="TreeGrafter"/>
</dbReference>
<keyword evidence="4" id="KW-1185">Reference proteome</keyword>
<dbReference type="Proteomes" id="UP000054477">
    <property type="component" value="Unassembled WGS sequence"/>
</dbReference>
<proteinExistence type="inferred from homology"/>
<dbReference type="EMBL" id="KN838607">
    <property type="protein sequence ID" value="KIK01418.1"/>
    <property type="molecule type" value="Genomic_DNA"/>
</dbReference>
<dbReference type="Gene3D" id="1.10.510.10">
    <property type="entry name" value="Transferase(Phosphotransferase) domain 1"/>
    <property type="match status" value="1"/>
</dbReference>
<dbReference type="InterPro" id="IPR000719">
    <property type="entry name" value="Prot_kinase_dom"/>
</dbReference>
<dbReference type="PANTHER" id="PTHR22988">
    <property type="entry name" value="MYOTONIC DYSTROPHY S/T KINASE-RELATED"/>
    <property type="match status" value="1"/>
</dbReference>
<dbReference type="STRING" id="1095629.A0A0C9Y056"/>
<evidence type="ECO:0000313" key="3">
    <source>
        <dbReference type="EMBL" id="KIK01418.1"/>
    </source>
</evidence>
<dbReference type="Gene3D" id="3.30.200.20">
    <property type="entry name" value="Phosphorylase Kinase, domain 1"/>
    <property type="match status" value="1"/>
</dbReference>
<dbReference type="SMART" id="SM00220">
    <property type="entry name" value="S_TKc"/>
    <property type="match status" value="1"/>
</dbReference>
<reference evidence="3 4" key="1">
    <citation type="submission" date="2014-04" db="EMBL/GenBank/DDBJ databases">
        <authorList>
            <consortium name="DOE Joint Genome Institute"/>
            <person name="Kuo A."/>
            <person name="Kohler A."/>
            <person name="Nagy L.G."/>
            <person name="Floudas D."/>
            <person name="Copeland A."/>
            <person name="Barry K.W."/>
            <person name="Cichocki N."/>
            <person name="Veneault-Fourrey C."/>
            <person name="LaButti K."/>
            <person name="Lindquist E.A."/>
            <person name="Lipzen A."/>
            <person name="Lundell T."/>
            <person name="Morin E."/>
            <person name="Murat C."/>
            <person name="Sun H."/>
            <person name="Tunlid A."/>
            <person name="Henrissat B."/>
            <person name="Grigoriev I.V."/>
            <person name="Hibbett D.S."/>
            <person name="Martin F."/>
            <person name="Nordberg H.P."/>
            <person name="Cantor M.N."/>
            <person name="Hua S.X."/>
        </authorList>
    </citation>
    <scope>NUCLEOTIDE SEQUENCE [LARGE SCALE GENOMIC DNA]</scope>
    <source>
        <strain evidence="3 4">LaAM-08-1</strain>
    </source>
</reference>
<dbReference type="GO" id="GO:0005856">
    <property type="term" value="C:cytoskeleton"/>
    <property type="evidence" value="ECO:0007669"/>
    <property type="project" value="TreeGrafter"/>
</dbReference>
<dbReference type="PANTHER" id="PTHR22988:SF75">
    <property type="entry name" value="MYOSIN-16-LIKE"/>
    <property type="match status" value="1"/>
</dbReference>
<comment type="similarity">
    <text evidence="1">Belongs to the protein kinase superfamily. STE Ser/Thr protein kinase family. COT1 subfamily.</text>
</comment>
<dbReference type="Pfam" id="PF00069">
    <property type="entry name" value="Pkinase"/>
    <property type="match status" value="1"/>
</dbReference>
<gene>
    <name evidence="3" type="ORF">K443DRAFT_678419</name>
</gene>
<evidence type="ECO:0000313" key="4">
    <source>
        <dbReference type="Proteomes" id="UP000054477"/>
    </source>
</evidence>
<sequence>MSLSWTQRKTRLASLLRSRGDEDADGIAIDRLMHGQRVIGKTSKTADVDALRFQDNDLDTVGTLEYGQFGVIDVVICRLDSKVYVRKSVDKRFALRSRDQCSPQFERDILLRAVKMDSPWAPHLLCAFQTPTHLNLVMDYAEGGNLWDVLESIPDGTVPESDLRWWVPQVVSAIHWCHTQGFAHRDVKPHNFVLTPTAHVLLIDFGSVAPLLPPRVDGSQLIPQRYCLVPCGTCDYISPEILKAHEEALVALEMQDDDDSFPIERKEADGYGVETDWWSLGAMLYEMVYGVAPFFAPDIKQTYTNIMNYEVIFSSYSPFSPVTLFFRKALNSIDELRFPTTTKIFLPDYSPLLSADLDAET</sequence>
<dbReference type="InterPro" id="IPR050839">
    <property type="entry name" value="Rho-assoc_Ser/Thr_Kinase"/>
</dbReference>
<dbReference type="OrthoDB" id="3359639at2759"/>
<feature type="domain" description="Protein kinase" evidence="2">
    <location>
        <begin position="58"/>
        <end position="361"/>
    </location>
</feature>
<organism evidence="3 4">
    <name type="scientific">Laccaria amethystina LaAM-08-1</name>
    <dbReference type="NCBI Taxonomy" id="1095629"/>
    <lineage>
        <taxon>Eukaryota</taxon>
        <taxon>Fungi</taxon>
        <taxon>Dikarya</taxon>
        <taxon>Basidiomycota</taxon>
        <taxon>Agaricomycotina</taxon>
        <taxon>Agaricomycetes</taxon>
        <taxon>Agaricomycetidae</taxon>
        <taxon>Agaricales</taxon>
        <taxon>Agaricineae</taxon>
        <taxon>Hydnangiaceae</taxon>
        <taxon>Laccaria</taxon>
    </lineage>
</organism>
<dbReference type="InterPro" id="IPR008271">
    <property type="entry name" value="Ser/Thr_kinase_AS"/>
</dbReference>
<dbReference type="PROSITE" id="PS50011">
    <property type="entry name" value="PROTEIN_KINASE_DOM"/>
    <property type="match status" value="1"/>
</dbReference>
<evidence type="ECO:0000256" key="1">
    <source>
        <dbReference type="ARBA" id="ARBA00038271"/>
    </source>
</evidence>
<accession>A0A0C9Y056</accession>
<dbReference type="GO" id="GO:0004674">
    <property type="term" value="F:protein serine/threonine kinase activity"/>
    <property type="evidence" value="ECO:0007669"/>
    <property type="project" value="TreeGrafter"/>
</dbReference>
<protein>
    <recommendedName>
        <fullName evidence="2">Protein kinase domain-containing protein</fullName>
    </recommendedName>
</protein>
<evidence type="ECO:0000259" key="2">
    <source>
        <dbReference type="PROSITE" id="PS50011"/>
    </source>
</evidence>
<reference evidence="4" key="2">
    <citation type="submission" date="2015-01" db="EMBL/GenBank/DDBJ databases">
        <title>Evolutionary Origins and Diversification of the Mycorrhizal Mutualists.</title>
        <authorList>
            <consortium name="DOE Joint Genome Institute"/>
            <consortium name="Mycorrhizal Genomics Consortium"/>
            <person name="Kohler A."/>
            <person name="Kuo A."/>
            <person name="Nagy L.G."/>
            <person name="Floudas D."/>
            <person name="Copeland A."/>
            <person name="Barry K.W."/>
            <person name="Cichocki N."/>
            <person name="Veneault-Fourrey C."/>
            <person name="LaButti K."/>
            <person name="Lindquist E.A."/>
            <person name="Lipzen A."/>
            <person name="Lundell T."/>
            <person name="Morin E."/>
            <person name="Murat C."/>
            <person name="Riley R."/>
            <person name="Ohm R."/>
            <person name="Sun H."/>
            <person name="Tunlid A."/>
            <person name="Henrissat B."/>
            <person name="Grigoriev I.V."/>
            <person name="Hibbett D.S."/>
            <person name="Martin F."/>
        </authorList>
    </citation>
    <scope>NUCLEOTIDE SEQUENCE [LARGE SCALE GENOMIC DNA]</scope>
    <source>
        <strain evidence="4">LaAM-08-1</strain>
    </source>
</reference>
<name>A0A0C9Y056_9AGAR</name>
<dbReference type="SUPFAM" id="SSF56112">
    <property type="entry name" value="Protein kinase-like (PK-like)"/>
    <property type="match status" value="1"/>
</dbReference>
<dbReference type="InterPro" id="IPR011009">
    <property type="entry name" value="Kinase-like_dom_sf"/>
</dbReference>
<dbReference type="GO" id="GO:0031032">
    <property type="term" value="P:actomyosin structure organization"/>
    <property type="evidence" value="ECO:0007669"/>
    <property type="project" value="TreeGrafter"/>
</dbReference>
<dbReference type="GO" id="GO:0005524">
    <property type="term" value="F:ATP binding"/>
    <property type="evidence" value="ECO:0007669"/>
    <property type="project" value="InterPro"/>
</dbReference>
<dbReference type="AlphaFoldDB" id="A0A0C9Y056"/>
<dbReference type="HOGENOM" id="CLU_767408_0_0_1"/>
<dbReference type="PROSITE" id="PS00108">
    <property type="entry name" value="PROTEIN_KINASE_ST"/>
    <property type="match status" value="1"/>
</dbReference>